<comment type="caution">
    <text evidence="2">The sequence shown here is derived from an EMBL/GenBank/DDBJ whole genome shotgun (WGS) entry which is preliminary data.</text>
</comment>
<evidence type="ECO:0000256" key="1">
    <source>
        <dbReference type="SAM" id="Phobius"/>
    </source>
</evidence>
<keyword evidence="1" id="KW-0812">Transmembrane</keyword>
<keyword evidence="1" id="KW-1133">Transmembrane helix</keyword>
<dbReference type="RefSeq" id="WP_163962111.1">
    <property type="nucleotide sequence ID" value="NZ_JAAGNX010000001.1"/>
</dbReference>
<dbReference type="Pfam" id="PF14316">
    <property type="entry name" value="DUF4381"/>
    <property type="match status" value="1"/>
</dbReference>
<dbReference type="InterPro" id="IPR025489">
    <property type="entry name" value="DUF4381"/>
</dbReference>
<reference evidence="2 3" key="1">
    <citation type="submission" date="2020-02" db="EMBL/GenBank/DDBJ databases">
        <title>Albibacoteraceae fam. nov., the first described family within the subdivision 4 Verrucomicrobia.</title>
        <authorList>
            <person name="Xi F."/>
        </authorList>
    </citation>
    <scope>NUCLEOTIDE SEQUENCE [LARGE SCALE GENOMIC DNA]</scope>
    <source>
        <strain evidence="2 3">CK1056</strain>
    </source>
</reference>
<accession>A0A6B2LYR1</accession>
<name>A0A6B2LYR1_9BACT</name>
<protein>
    <submittedName>
        <fullName evidence="2">DUF4381 domain-containing protein</fullName>
    </submittedName>
</protein>
<keyword evidence="1" id="KW-0472">Membrane</keyword>
<evidence type="ECO:0000313" key="2">
    <source>
        <dbReference type="EMBL" id="NDV61302.1"/>
    </source>
</evidence>
<organism evidence="2 3">
    <name type="scientific">Oceanipulchritudo coccoides</name>
    <dbReference type="NCBI Taxonomy" id="2706888"/>
    <lineage>
        <taxon>Bacteria</taxon>
        <taxon>Pseudomonadati</taxon>
        <taxon>Verrucomicrobiota</taxon>
        <taxon>Opitutia</taxon>
        <taxon>Puniceicoccales</taxon>
        <taxon>Oceanipulchritudinaceae</taxon>
        <taxon>Oceanipulchritudo</taxon>
    </lineage>
</organism>
<dbReference type="AlphaFoldDB" id="A0A6B2LYR1"/>
<keyword evidence="3" id="KW-1185">Reference proteome</keyword>
<proteinExistence type="predicted"/>
<feature type="transmembrane region" description="Helical" evidence="1">
    <location>
        <begin position="15"/>
        <end position="40"/>
    </location>
</feature>
<sequence>MEQFADIEGPLPIGLWPAILLIAGSILLILLSVIFIYWLLKRPRKENTASLEPTRSPLEIALERLQKLRSGKSQIQPEPFTVEVSDIVRDYLEEALAVPAREQTSEEFLNTLATRDGLPEILHRQMPAFLESCDMVKFARQSLDMEQQDALLETAKGVVESTDKELAARHPDGENLAQAI</sequence>
<gene>
    <name evidence="2" type="ORF">G0Q06_02425</name>
</gene>
<dbReference type="EMBL" id="JAAGNX010000001">
    <property type="protein sequence ID" value="NDV61302.1"/>
    <property type="molecule type" value="Genomic_DNA"/>
</dbReference>
<dbReference type="Proteomes" id="UP000478417">
    <property type="component" value="Unassembled WGS sequence"/>
</dbReference>
<evidence type="ECO:0000313" key="3">
    <source>
        <dbReference type="Proteomes" id="UP000478417"/>
    </source>
</evidence>